<gene>
    <name evidence="2" type="primary">LOC112494572</name>
</gene>
<dbReference type="AlphaFoldDB" id="A0AAJ7W2P4"/>
<sequence length="108" mass="11748">MFISDEDCALPPDDFLQALSSELEIPLLLGGEGSPGNDETPDEIIKGAVLLPPPCTFEELGVNLVQYNNCSVHSISSLGKDLETCLCQKRRNVHAATRHIPLTNIMET</sequence>
<dbReference type="KEGG" id="ccin:112494572"/>
<dbReference type="Proteomes" id="UP000694920">
    <property type="component" value="Unplaced"/>
</dbReference>
<keyword evidence="1" id="KW-1185">Reference proteome</keyword>
<proteinExistence type="predicted"/>
<accession>A0AAJ7W2P4</accession>
<evidence type="ECO:0000313" key="2">
    <source>
        <dbReference type="RefSeq" id="XP_024942335.1"/>
    </source>
</evidence>
<reference evidence="2" key="1">
    <citation type="submission" date="2025-08" db="UniProtKB">
        <authorList>
            <consortium name="RefSeq"/>
        </authorList>
    </citation>
    <scope>IDENTIFICATION</scope>
</reference>
<evidence type="ECO:0000313" key="1">
    <source>
        <dbReference type="Proteomes" id="UP000694920"/>
    </source>
</evidence>
<dbReference type="RefSeq" id="XP_024942335.1">
    <property type="nucleotide sequence ID" value="XM_025086567.1"/>
</dbReference>
<name>A0AAJ7W2P4_CEPCN</name>
<dbReference type="GeneID" id="112494572"/>
<protein>
    <submittedName>
        <fullName evidence="2">Uncharacterized protein LOC112494572 isoform X1</fullName>
    </submittedName>
</protein>
<organism evidence="1 2">
    <name type="scientific">Cephus cinctus</name>
    <name type="common">Wheat stem sawfly</name>
    <dbReference type="NCBI Taxonomy" id="211228"/>
    <lineage>
        <taxon>Eukaryota</taxon>
        <taxon>Metazoa</taxon>
        <taxon>Ecdysozoa</taxon>
        <taxon>Arthropoda</taxon>
        <taxon>Hexapoda</taxon>
        <taxon>Insecta</taxon>
        <taxon>Pterygota</taxon>
        <taxon>Neoptera</taxon>
        <taxon>Endopterygota</taxon>
        <taxon>Hymenoptera</taxon>
        <taxon>Cephoidea</taxon>
        <taxon>Cephidae</taxon>
        <taxon>Cephus</taxon>
    </lineage>
</organism>